<dbReference type="InterPro" id="IPR011990">
    <property type="entry name" value="TPR-like_helical_dom_sf"/>
</dbReference>
<dbReference type="NCBIfam" id="TIGR00756">
    <property type="entry name" value="PPR"/>
    <property type="match status" value="1"/>
</dbReference>
<dbReference type="Pfam" id="PF23276">
    <property type="entry name" value="TPR_24"/>
    <property type="match status" value="1"/>
</dbReference>
<keyword evidence="10" id="KW-0732">Signal</keyword>
<organism evidence="15 16">
    <name type="scientific">Paracoccidioides brasiliensis</name>
    <dbReference type="NCBI Taxonomy" id="121759"/>
    <lineage>
        <taxon>Eukaryota</taxon>
        <taxon>Fungi</taxon>
        <taxon>Dikarya</taxon>
        <taxon>Ascomycota</taxon>
        <taxon>Pezizomycotina</taxon>
        <taxon>Eurotiomycetes</taxon>
        <taxon>Eurotiomycetidae</taxon>
        <taxon>Onygenales</taxon>
        <taxon>Ajellomycetaceae</taxon>
        <taxon>Paracoccidioides</taxon>
    </lineage>
</organism>
<dbReference type="PANTHER" id="PTHR10728">
    <property type="entry name" value="CYTOSOLIC PHOSPHOLIPASE A2"/>
    <property type="match status" value="1"/>
</dbReference>
<dbReference type="Proteomes" id="UP000242814">
    <property type="component" value="Unassembled WGS sequence"/>
</dbReference>
<reference evidence="15 16" key="1">
    <citation type="submission" date="2016-06" db="EMBL/GenBank/DDBJ databases">
        <authorList>
            <person name="Kjaerup R.B."/>
            <person name="Dalgaard T.S."/>
            <person name="Juul-Madsen H.R."/>
        </authorList>
    </citation>
    <scope>NUCLEOTIDE SEQUENCE [LARGE SCALE GENOMIC DNA]</scope>
    <source>
        <strain evidence="15 16">Pb300</strain>
    </source>
</reference>
<keyword evidence="4 8" id="KW-0378">Hydrolase</keyword>
<evidence type="ECO:0000256" key="1">
    <source>
        <dbReference type="ARBA" id="ARBA00008780"/>
    </source>
</evidence>
<feature type="compositionally biased region" description="Gly residues" evidence="11">
    <location>
        <begin position="1944"/>
        <end position="1954"/>
    </location>
</feature>
<dbReference type="InterPro" id="IPR002642">
    <property type="entry name" value="LysoPLipase_cat_dom"/>
</dbReference>
<keyword evidence="5 8" id="KW-0442">Lipid degradation</keyword>
<evidence type="ECO:0000256" key="3">
    <source>
        <dbReference type="ARBA" id="ARBA00022737"/>
    </source>
</evidence>
<feature type="compositionally biased region" description="Basic and acidic residues" evidence="11">
    <location>
        <begin position="631"/>
        <end position="643"/>
    </location>
</feature>
<dbReference type="InterPro" id="IPR016130">
    <property type="entry name" value="Tyr_Pase_AS"/>
</dbReference>
<dbReference type="InterPro" id="IPR057027">
    <property type="entry name" value="TPR_mt"/>
</dbReference>
<comment type="caution">
    <text evidence="15">The sequence shown here is derived from an EMBL/GenBank/DDBJ whole genome shotgun (WGS) entry which is preliminary data.</text>
</comment>
<dbReference type="SUPFAM" id="SSF52151">
    <property type="entry name" value="FabD/lysophospholipase-like"/>
    <property type="match status" value="1"/>
</dbReference>
<keyword evidence="6 8" id="KW-0443">Lipid metabolism</keyword>
<dbReference type="InterPro" id="IPR029023">
    <property type="entry name" value="Tensin_phosphatase"/>
</dbReference>
<dbReference type="PROSITE" id="PS51375">
    <property type="entry name" value="PPR"/>
    <property type="match status" value="1"/>
</dbReference>
<dbReference type="EMBL" id="LZYO01000268">
    <property type="protein sequence ID" value="ODH21044.1"/>
    <property type="molecule type" value="Genomic_DNA"/>
</dbReference>
<feature type="compositionally biased region" description="Basic residues" evidence="11">
    <location>
        <begin position="1696"/>
        <end position="1707"/>
    </location>
</feature>
<accession>A0A1D2J9H2</accession>
<dbReference type="SUPFAM" id="SSF52799">
    <property type="entry name" value="(Phosphotyrosine protein) phosphatases II"/>
    <property type="match status" value="1"/>
</dbReference>
<dbReference type="Gene3D" id="1.25.40.10">
    <property type="entry name" value="Tetratricopeptide repeat domain"/>
    <property type="match status" value="2"/>
</dbReference>
<feature type="compositionally biased region" description="Low complexity" evidence="11">
    <location>
        <begin position="744"/>
        <end position="762"/>
    </location>
</feature>
<dbReference type="EC" id="3.1.1.5" evidence="2 10"/>
<proteinExistence type="inferred from homology"/>
<dbReference type="InterPro" id="IPR000387">
    <property type="entry name" value="Tyr_Pase_dom"/>
</dbReference>
<evidence type="ECO:0000256" key="6">
    <source>
        <dbReference type="ARBA" id="ARBA00023098"/>
    </source>
</evidence>
<dbReference type="VEuPathDB" id="FungiDB:PADG_12247"/>
<dbReference type="PANTHER" id="PTHR10728:SF40">
    <property type="entry name" value="PATATIN FAMILY PROTEIN"/>
    <property type="match status" value="1"/>
</dbReference>
<evidence type="ECO:0000256" key="4">
    <source>
        <dbReference type="ARBA" id="ARBA00022801"/>
    </source>
</evidence>
<evidence type="ECO:0000313" key="16">
    <source>
        <dbReference type="Proteomes" id="UP000242814"/>
    </source>
</evidence>
<dbReference type="Gene3D" id="3.90.190.10">
    <property type="entry name" value="Protein tyrosine phosphatase superfamily"/>
    <property type="match status" value="1"/>
</dbReference>
<dbReference type="SMART" id="SM00022">
    <property type="entry name" value="PLAc"/>
    <property type="match status" value="1"/>
</dbReference>
<dbReference type="PROSITE" id="PS51210">
    <property type="entry name" value="PLA2C"/>
    <property type="match status" value="1"/>
</dbReference>
<feature type="region of interest" description="Disordered" evidence="11">
    <location>
        <begin position="1683"/>
        <end position="1765"/>
    </location>
</feature>
<evidence type="ECO:0000256" key="10">
    <source>
        <dbReference type="RuleBase" id="RU362103"/>
    </source>
</evidence>
<feature type="region of interest" description="Disordered" evidence="11">
    <location>
        <begin position="626"/>
        <end position="658"/>
    </location>
</feature>
<sequence length="1954" mass="220042">MGTARAVFAQWRLPMTYTALLSAGALYYLSPETQTIKTDSDRNCASWERMNHNACGIPPELKRPGRNSSIFPDISLNELRSVLDDSANKSSRDLPVELPTSQSSWDTVTSKITLVKDSVMSVDLSELIRQYIVPAWAVVLPEKLQTLQRELSMAKGSLADEIWSEAHNAELNPEITREAHVRTGDDLCREERYFQWRRRQVIVKSLAAYLGLNEDDIHPDDVPVIAICSSGGGLRAVVAGAGSYLATKQAGLWDCAMYTAGVSGSCWLQTIYNSSLGGQDFVKVVQHLKNRLGIHIAFPPEVLRQLTSPPTNKYLLRGLVEKLKANSDTDFRLVDIYGLLLTARLLVPAWQPLNLYDSDLKLSNQRAFIDNGANPLPIYTAVRHEIPPDDTAAPDPSMQIIADGQKPEPKKETWFEWFEFTPYEMFCEEFSAGIPMWALGRKFSDGKDIPFSEDYSVPELRVSMLMGIWGSAFCATLAHYYKEVRPVLRGLAGFSGIDAILEGKSEELIRVHPFDPASIPNFVLGLQDRLPKTCPRSVFKDEELRLMDAGMSNNLPIYPLLRPGRHVDMIVVFDASADIKEENWLSVAEGYARQRGIKGWPIGSGWPKLGTKPAETAEAIEKAVRSTIETSDEKVSAAKEQSQKSKSKIPGKHLGSGSIIQSEVKDSAELRPDPDTTDLSYCTVWLGTTQERTSTEEPPPSKRLFHLPQKDNPESEFLLMQVDAGIAVVYFPLLNNPAATAVKPSALPTQSTPTPTSTAPVSDPQNEKTCSGPKGNAAPIDPARDDFMSTWNFVYTPEQVDCVVGLAKANFAEGEDRVKRVVRDGLWYCLCPLYKQAPLRWSRFPLRRPNQHHGDAVFKARCSAARPFSSTSQETLLSTEQKSDYSADDGTSDERNRADLLREIEHAVSRNNPKKPISRETFKQFTEIHPSLRKLHSHEAIESMLRKTAECSPNYRRTMKLMRELIRRRGCDPQTWHYTVMISANADALMGSPRHVRKLLNEMQEYNIPIDSATLHAALRVLAIHPDYILRQNILHILRDRWLTISPEGWHNVVAGLIREGQYEMVLDHLSRMQAQHIPIEPWLYSLFIYNLCNAEEYDMVLELMVSWTNSGNELSPNLWFHVLVGASEAFHEKCVTYIWKQRVQQGLINPPYGVFNNILIMTSRTGNTWLAHEVFRVMHERKAIFLLEDYLCLIDTFLAADDLESALRILCPAQKATFKLDETATRSIVTYCIEKNITPRNIWATLVKLKVKDLQDVPLAAVNAVIEIAVHHKTMTVAVEFYKALTEVFGHRPAAATFNSLIYGCRVTSSHELANFFVQEMVQLDIFPDRMTYEHLILLCVDAGRFREAHKYFVEMMESGFSLTPISKIHVRTKCFDSEDKYAKVLQLSELLVLFLPRIIDLDALQGIILRAQFHASILRQIIAGPRLRHPEAGLDLCYVTDEIIVTSGPSSTYPRRAYRNPTDSLVRFLDLKHGENWSIWEFRAEGSGYPDEEVYGRIHHFPFPDHHPPPFALIPPLMASIRNWLLENESIKDGQDVKDVKHANAALVEGEREDAKRKRVVVMHCKAGKGRSGTIACSFLISERGWVAEDALRQFTERRMRVGFGQGVSIPSQLRWVGYVQQWTNELRKVYVERPVEILEVHIWGLRDGVEVEIEGFVEEGRRIKSFHKFHRCERIVMGEERDGSTEEEGEGKQKRRIDAKRVKTLMKQGKEEEEEGKDDNRSKLNDTETLPGANNPKTTTPQSRSTFSPASRSSSFFQPVTTPKPWSKMMQSIITNSANVDAIMPAVILRPSKRVILPTSDVNISIHRRTMSTYTGWTIVTSVAHTWFNAFFEGGDVYDSGVFEVDWDALDGIKGTSNRGIRAFDRLKVVWRYAEAQGEPEDEGVISAAGGKLILEPAPGEPVAEGHAADWRGEEQQGEGGIDPNASSEELLQKSLPSRPGQGGIGEGNKT</sequence>
<feature type="domain" description="PLA2c" evidence="14">
    <location>
        <begin position="173"/>
        <end position="584"/>
    </location>
</feature>
<dbReference type="InterPro" id="IPR029021">
    <property type="entry name" value="Prot-tyrosine_phosphatase-like"/>
</dbReference>
<dbReference type="CDD" id="cd00147">
    <property type="entry name" value="cPLA2_like"/>
    <property type="match status" value="1"/>
</dbReference>
<evidence type="ECO:0000256" key="2">
    <source>
        <dbReference type="ARBA" id="ARBA00013274"/>
    </source>
</evidence>
<feature type="repeat" description="PPR" evidence="9">
    <location>
        <begin position="1330"/>
        <end position="1364"/>
    </location>
</feature>
<feature type="compositionally biased region" description="Low complexity" evidence="11">
    <location>
        <begin position="1746"/>
        <end position="1760"/>
    </location>
</feature>
<feature type="compositionally biased region" description="Low complexity" evidence="11">
    <location>
        <begin position="871"/>
        <end position="880"/>
    </location>
</feature>
<dbReference type="VEuPathDB" id="FungiDB:PABG_05126"/>
<dbReference type="PROSITE" id="PS50056">
    <property type="entry name" value="TYR_PHOSPHATASE_2"/>
    <property type="match status" value="1"/>
</dbReference>
<evidence type="ECO:0000313" key="15">
    <source>
        <dbReference type="EMBL" id="ODH21044.1"/>
    </source>
</evidence>
<dbReference type="Gene3D" id="3.40.1090.10">
    <property type="entry name" value="Cytosolic phospholipase A2 catalytic domain"/>
    <property type="match status" value="2"/>
</dbReference>
<dbReference type="PROSITE" id="PS00383">
    <property type="entry name" value="TYR_PHOSPHATASE_1"/>
    <property type="match status" value="1"/>
</dbReference>
<feature type="signal peptide" evidence="10">
    <location>
        <begin position="1"/>
        <end position="18"/>
    </location>
</feature>
<evidence type="ECO:0000256" key="5">
    <source>
        <dbReference type="ARBA" id="ARBA00022963"/>
    </source>
</evidence>
<keyword evidence="3" id="KW-0677">Repeat</keyword>
<dbReference type="GO" id="GO:0004623">
    <property type="term" value="F:phospholipase A2 activity"/>
    <property type="evidence" value="ECO:0007669"/>
    <property type="project" value="TreeGrafter"/>
</dbReference>
<name>A0A1D2J9H2_PARBR</name>
<evidence type="ECO:0000256" key="7">
    <source>
        <dbReference type="ARBA" id="ARBA00049531"/>
    </source>
</evidence>
<feature type="region of interest" description="Disordered" evidence="11">
    <location>
        <begin position="871"/>
        <end position="893"/>
    </location>
</feature>
<feature type="region of interest" description="Disordered" evidence="11">
    <location>
        <begin position="744"/>
        <end position="782"/>
    </location>
</feature>
<dbReference type="Pfam" id="PF01735">
    <property type="entry name" value="PLA2_B"/>
    <property type="match status" value="1"/>
</dbReference>
<evidence type="ECO:0000259" key="12">
    <source>
        <dbReference type="PROSITE" id="PS50056"/>
    </source>
</evidence>
<comment type="catalytic activity">
    <reaction evidence="7 10">
        <text>a 1-acyl-sn-glycero-3-phosphocholine + H2O = sn-glycerol 3-phosphocholine + a fatty acid + H(+)</text>
        <dbReference type="Rhea" id="RHEA:15177"/>
        <dbReference type="ChEBI" id="CHEBI:15377"/>
        <dbReference type="ChEBI" id="CHEBI:15378"/>
        <dbReference type="ChEBI" id="CHEBI:16870"/>
        <dbReference type="ChEBI" id="CHEBI:28868"/>
        <dbReference type="ChEBI" id="CHEBI:58168"/>
        <dbReference type="EC" id="3.1.1.5"/>
    </reaction>
</comment>
<protein>
    <recommendedName>
        <fullName evidence="2 10">Lysophospholipase</fullName>
        <ecNumber evidence="2 10">3.1.1.5</ecNumber>
    </recommendedName>
</protein>
<feature type="domain" description="Tyrosine specific protein phosphatases" evidence="12">
    <location>
        <begin position="1536"/>
        <end position="1601"/>
    </location>
</feature>
<dbReference type="Pfam" id="PF01535">
    <property type="entry name" value="PPR"/>
    <property type="match status" value="1"/>
</dbReference>
<evidence type="ECO:0000256" key="11">
    <source>
        <dbReference type="SAM" id="MobiDB-lite"/>
    </source>
</evidence>
<dbReference type="InterPro" id="IPR002885">
    <property type="entry name" value="PPR_rpt"/>
</dbReference>
<evidence type="ECO:0000259" key="13">
    <source>
        <dbReference type="PROSITE" id="PS51181"/>
    </source>
</evidence>
<comment type="similarity">
    <text evidence="1 10">Belongs to the lysophospholipase family.</text>
</comment>
<gene>
    <name evidence="15" type="ORF">ACO22_05727</name>
</gene>
<dbReference type="GO" id="GO:0005829">
    <property type="term" value="C:cytosol"/>
    <property type="evidence" value="ECO:0007669"/>
    <property type="project" value="TreeGrafter"/>
</dbReference>
<feature type="domain" description="Phosphatase tensin-type" evidence="13">
    <location>
        <begin position="1427"/>
        <end position="1629"/>
    </location>
</feature>
<dbReference type="InterPro" id="IPR016035">
    <property type="entry name" value="Acyl_Trfase/lysoPLipase"/>
</dbReference>
<evidence type="ECO:0000256" key="8">
    <source>
        <dbReference type="PROSITE-ProRule" id="PRU00555"/>
    </source>
</evidence>
<evidence type="ECO:0000256" key="9">
    <source>
        <dbReference type="PROSITE-ProRule" id="PRU00708"/>
    </source>
</evidence>
<dbReference type="PROSITE" id="PS51181">
    <property type="entry name" value="PPASE_TENSIN"/>
    <property type="match status" value="1"/>
</dbReference>
<dbReference type="GO" id="GO:0004622">
    <property type="term" value="F:phosphatidylcholine lysophospholipase activity"/>
    <property type="evidence" value="ECO:0007669"/>
    <property type="project" value="UniProtKB-EC"/>
</dbReference>
<evidence type="ECO:0000259" key="14">
    <source>
        <dbReference type="PROSITE" id="PS51210"/>
    </source>
</evidence>
<feature type="chain" id="PRO_5008811290" description="Lysophospholipase" evidence="10">
    <location>
        <begin position="19"/>
        <end position="1954"/>
    </location>
</feature>
<dbReference type="GO" id="GO:0046475">
    <property type="term" value="P:glycerophospholipid catabolic process"/>
    <property type="evidence" value="ECO:0007669"/>
    <property type="project" value="TreeGrafter"/>
</dbReference>
<feature type="region of interest" description="Disordered" evidence="11">
    <location>
        <begin position="1900"/>
        <end position="1954"/>
    </location>
</feature>